<accession>A0A9P6GWX0</accession>
<reference evidence="1 2" key="1">
    <citation type="journal article" date="2020" name="Genome Biol. Evol.">
        <title>Comparative genomics of strictly vertically transmitted, feminizing microsporidia endosymbionts of amphipod crustaceans.</title>
        <authorList>
            <person name="Cormier A."/>
            <person name="Chebbi M.A."/>
            <person name="Giraud I."/>
            <person name="Wattier R."/>
            <person name="Teixeira M."/>
            <person name="Gilbert C."/>
            <person name="Rigaud T."/>
            <person name="Cordaux R."/>
        </authorList>
    </citation>
    <scope>NUCLEOTIDE SEQUENCE [LARGE SCALE GENOMIC DNA]</scope>
    <source>
        <strain evidence="1 2">Ou3-Ou53</strain>
    </source>
</reference>
<comment type="caution">
    <text evidence="1">The sequence shown here is derived from an EMBL/GenBank/DDBJ whole genome shotgun (WGS) entry which is preliminary data.</text>
</comment>
<dbReference type="Proteomes" id="UP000740883">
    <property type="component" value="Unassembled WGS sequence"/>
</dbReference>
<dbReference type="EMBL" id="SBJO01000293">
    <property type="protein sequence ID" value="KAF9761610.1"/>
    <property type="molecule type" value="Genomic_DNA"/>
</dbReference>
<evidence type="ECO:0000313" key="1">
    <source>
        <dbReference type="EMBL" id="KAF9761610.1"/>
    </source>
</evidence>
<protein>
    <submittedName>
        <fullName evidence="1">Uncharacterized protein</fullName>
    </submittedName>
</protein>
<gene>
    <name evidence="1" type="ORF">NGRA_2523</name>
</gene>
<keyword evidence="2" id="KW-1185">Reference proteome</keyword>
<organism evidence="1 2">
    <name type="scientific">Nosema granulosis</name>
    <dbReference type="NCBI Taxonomy" id="83296"/>
    <lineage>
        <taxon>Eukaryota</taxon>
        <taxon>Fungi</taxon>
        <taxon>Fungi incertae sedis</taxon>
        <taxon>Microsporidia</taxon>
        <taxon>Nosematidae</taxon>
        <taxon>Nosema</taxon>
    </lineage>
</organism>
<evidence type="ECO:0000313" key="2">
    <source>
        <dbReference type="Proteomes" id="UP000740883"/>
    </source>
</evidence>
<dbReference type="AlphaFoldDB" id="A0A9P6GWX0"/>
<name>A0A9P6GWX0_9MICR</name>
<sequence length="100" mass="11589">MRIHSGLVHRGAKITYERLKDIRSDLKVTLENVKQVLSRFARCKQYNPIRIEGFTYIEAFESGEKVAIDVIGPYNGNYIVTAIDYLSRFVMEKVFKNKTS</sequence>
<proteinExistence type="predicted"/>